<dbReference type="InterPro" id="IPR050789">
    <property type="entry name" value="Diverse_Enzym_Activities"/>
</dbReference>
<dbReference type="GO" id="GO:0016787">
    <property type="term" value="F:hydrolase activity"/>
    <property type="evidence" value="ECO:0007669"/>
    <property type="project" value="UniProtKB-KW"/>
</dbReference>
<evidence type="ECO:0000259" key="2">
    <source>
        <dbReference type="Pfam" id="PF00144"/>
    </source>
</evidence>
<evidence type="ECO:0000313" key="4">
    <source>
        <dbReference type="Proteomes" id="UP001501570"/>
    </source>
</evidence>
<keyword evidence="1 3" id="KW-0378">Hydrolase</keyword>
<dbReference type="EMBL" id="BAABJQ010000015">
    <property type="protein sequence ID" value="GAA5191491.1"/>
    <property type="molecule type" value="Genomic_DNA"/>
</dbReference>
<organism evidence="3 4">
    <name type="scientific">Rugosimonospora acidiphila</name>
    <dbReference type="NCBI Taxonomy" id="556531"/>
    <lineage>
        <taxon>Bacteria</taxon>
        <taxon>Bacillati</taxon>
        <taxon>Actinomycetota</taxon>
        <taxon>Actinomycetes</taxon>
        <taxon>Micromonosporales</taxon>
        <taxon>Micromonosporaceae</taxon>
        <taxon>Rugosimonospora</taxon>
    </lineage>
</organism>
<feature type="domain" description="Beta-lactamase-related" evidence="2">
    <location>
        <begin position="27"/>
        <end position="335"/>
    </location>
</feature>
<name>A0ABP9S507_9ACTN</name>
<dbReference type="SUPFAM" id="SSF56601">
    <property type="entry name" value="beta-lactamase/transpeptidase-like"/>
    <property type="match status" value="1"/>
</dbReference>
<comment type="caution">
    <text evidence="3">The sequence shown here is derived from an EMBL/GenBank/DDBJ whole genome shotgun (WGS) entry which is preliminary data.</text>
</comment>
<protein>
    <submittedName>
        <fullName evidence="3">Serine hydrolase domain-containing protein</fullName>
    </submittedName>
</protein>
<evidence type="ECO:0000256" key="1">
    <source>
        <dbReference type="ARBA" id="ARBA00022801"/>
    </source>
</evidence>
<accession>A0ABP9S507</accession>
<dbReference type="PANTHER" id="PTHR43283">
    <property type="entry name" value="BETA-LACTAMASE-RELATED"/>
    <property type="match status" value="1"/>
</dbReference>
<dbReference type="Proteomes" id="UP001501570">
    <property type="component" value="Unassembled WGS sequence"/>
</dbReference>
<dbReference type="Pfam" id="PF00144">
    <property type="entry name" value="Beta-lactamase"/>
    <property type="match status" value="1"/>
</dbReference>
<dbReference type="InterPro" id="IPR001466">
    <property type="entry name" value="Beta-lactam-related"/>
</dbReference>
<dbReference type="InterPro" id="IPR012338">
    <property type="entry name" value="Beta-lactam/transpept-like"/>
</dbReference>
<reference evidence="4" key="1">
    <citation type="journal article" date="2019" name="Int. J. Syst. Evol. Microbiol.">
        <title>The Global Catalogue of Microorganisms (GCM) 10K type strain sequencing project: providing services to taxonomists for standard genome sequencing and annotation.</title>
        <authorList>
            <consortium name="The Broad Institute Genomics Platform"/>
            <consortium name="The Broad Institute Genome Sequencing Center for Infectious Disease"/>
            <person name="Wu L."/>
            <person name="Ma J."/>
        </authorList>
    </citation>
    <scope>NUCLEOTIDE SEQUENCE [LARGE SCALE GENOMIC DNA]</scope>
    <source>
        <strain evidence="4">JCM 18304</strain>
    </source>
</reference>
<evidence type="ECO:0000313" key="3">
    <source>
        <dbReference type="EMBL" id="GAA5191491.1"/>
    </source>
</evidence>
<dbReference type="Gene3D" id="3.40.710.10">
    <property type="entry name" value="DD-peptidase/beta-lactamase superfamily"/>
    <property type="match status" value="1"/>
</dbReference>
<sequence length="386" mass="39937">MSTLSLAVDRLLTLGTTGHHPASAIAGVRTDSGTEVEAGGWAKLPVGDAPGVPMARETLLDLASVTKVASTTTLAMRLVAAGQLSLEAPARRYLPDFDGEGKDGVTVEQLLTHTAGLPPWWPLYCETRDRDTALERAQALPLAAKPGTEWRYSDLGLILAGHIVERITTLNLADAFRRLVAEPLGLTAVYGPVPAERAAAGGDSDAYEFGMIATGEPHPVPFTTDSFTGWRRGELRGVANDGNAAHALGGVAGHAGLFATVDDLLTLGAAVRGGDLVPHAVLARFATPNAVHPEQAVGFRCRRLEVGGQALTVLHHGGFTGTFLALAIERELVVAGGAMRLYGTLGPIPASLTGPTGGTAPDVTGLVPGTDIQGVLLDAAREALAD</sequence>
<dbReference type="RefSeq" id="WP_345633209.1">
    <property type="nucleotide sequence ID" value="NZ_BAABJQ010000015.1"/>
</dbReference>
<keyword evidence="4" id="KW-1185">Reference proteome</keyword>
<proteinExistence type="predicted"/>
<dbReference type="PANTHER" id="PTHR43283:SF11">
    <property type="entry name" value="BETA-LACTAMASE-RELATED DOMAIN-CONTAINING PROTEIN"/>
    <property type="match status" value="1"/>
</dbReference>
<gene>
    <name evidence="3" type="ORF">GCM10023322_49000</name>
</gene>